<organism evidence="4 5">
    <name type="scientific">Grifola frondosa</name>
    <name type="common">Maitake</name>
    <name type="synonym">Polyporus frondosus</name>
    <dbReference type="NCBI Taxonomy" id="5627"/>
    <lineage>
        <taxon>Eukaryota</taxon>
        <taxon>Fungi</taxon>
        <taxon>Dikarya</taxon>
        <taxon>Basidiomycota</taxon>
        <taxon>Agaricomycotina</taxon>
        <taxon>Agaricomycetes</taxon>
        <taxon>Polyporales</taxon>
        <taxon>Grifolaceae</taxon>
        <taxon>Grifola</taxon>
    </lineage>
</organism>
<comment type="caution">
    <text evidence="4">The sequence shown here is derived from an EMBL/GenBank/DDBJ whole genome shotgun (WGS) entry which is preliminary data.</text>
</comment>
<feature type="transmembrane region" description="Helical" evidence="2">
    <location>
        <begin position="181"/>
        <end position="202"/>
    </location>
</feature>
<name>A0A1C7MHZ6_GRIFR</name>
<evidence type="ECO:0000256" key="1">
    <source>
        <dbReference type="SAM" id="MobiDB-lite"/>
    </source>
</evidence>
<keyword evidence="3" id="KW-0732">Signal</keyword>
<sequence>MYSLTLFSLVPVAARAVYLPETIQSTSVDCGSKSSLTDLDSIESSVTSENSHVSISNPSEDGLLSGAFLVLDKYNSDCSTIDATDEALLPSTCLPILGRKAWGNGDCSRRLAGRRLRSSRPPSSAAHWPSSPSKTALPPVPSPSHSQNLGPIAIPHGSSGSQSQTYIIIEDPRDALQRAQFAVIGLLCGVILILIVVIVLYAQHLRTIQRHEKAVKHAEEGGDSIEAESKS</sequence>
<evidence type="ECO:0000256" key="2">
    <source>
        <dbReference type="SAM" id="Phobius"/>
    </source>
</evidence>
<evidence type="ECO:0000256" key="3">
    <source>
        <dbReference type="SAM" id="SignalP"/>
    </source>
</evidence>
<feature type="compositionally biased region" description="Low complexity" evidence="1">
    <location>
        <begin position="119"/>
        <end position="133"/>
    </location>
</feature>
<dbReference type="EMBL" id="LUGG01000003">
    <property type="protein sequence ID" value="OBZ76493.1"/>
    <property type="molecule type" value="Genomic_DNA"/>
</dbReference>
<protein>
    <submittedName>
        <fullName evidence="4">Uncharacterized protein</fullName>
    </submittedName>
</protein>
<evidence type="ECO:0000313" key="5">
    <source>
        <dbReference type="Proteomes" id="UP000092993"/>
    </source>
</evidence>
<feature type="region of interest" description="Disordered" evidence="1">
    <location>
        <begin position="114"/>
        <end position="155"/>
    </location>
</feature>
<keyword evidence="5" id="KW-1185">Reference proteome</keyword>
<feature type="signal peptide" evidence="3">
    <location>
        <begin position="1"/>
        <end position="16"/>
    </location>
</feature>
<proteinExistence type="predicted"/>
<evidence type="ECO:0000313" key="4">
    <source>
        <dbReference type="EMBL" id="OBZ76493.1"/>
    </source>
</evidence>
<dbReference type="AlphaFoldDB" id="A0A1C7MHZ6"/>
<accession>A0A1C7MHZ6</accession>
<dbReference type="Proteomes" id="UP000092993">
    <property type="component" value="Unassembled WGS sequence"/>
</dbReference>
<reference evidence="4 5" key="1">
    <citation type="submission" date="2016-03" db="EMBL/GenBank/DDBJ databases">
        <title>Whole genome sequencing of Grifola frondosa 9006-11.</title>
        <authorList>
            <person name="Min B."/>
            <person name="Park H."/>
            <person name="Kim J.-G."/>
            <person name="Cho H."/>
            <person name="Oh Y.-L."/>
            <person name="Kong W.-S."/>
            <person name="Choi I.-G."/>
        </authorList>
    </citation>
    <scope>NUCLEOTIDE SEQUENCE [LARGE SCALE GENOMIC DNA]</scope>
    <source>
        <strain evidence="4 5">9006-11</strain>
    </source>
</reference>
<keyword evidence="2" id="KW-0472">Membrane</keyword>
<keyword evidence="2" id="KW-0812">Transmembrane</keyword>
<keyword evidence="2" id="KW-1133">Transmembrane helix</keyword>
<feature type="chain" id="PRO_5008889138" evidence="3">
    <location>
        <begin position="17"/>
        <end position="231"/>
    </location>
</feature>
<gene>
    <name evidence="4" type="ORF">A0H81_03168</name>
</gene>